<gene>
    <name evidence="2" type="ORF">TH25_25290</name>
</gene>
<proteinExistence type="predicted"/>
<sequence>MIALWRKLSTELRFKDDRAADIELDDHTDEARLQNLFTEALEKLREDAAQGDPRTDFRLGEPNG</sequence>
<protein>
    <submittedName>
        <fullName evidence="2">Uncharacterized protein</fullName>
    </submittedName>
</protein>
<dbReference type="EMBL" id="JPWH01000050">
    <property type="protein sequence ID" value="RCK39487.1"/>
    <property type="molecule type" value="Genomic_DNA"/>
</dbReference>
<comment type="caution">
    <text evidence="2">The sequence shown here is derived from an EMBL/GenBank/DDBJ whole genome shotgun (WGS) entry which is preliminary data.</text>
</comment>
<name>A0A367WDN2_9PROT</name>
<reference evidence="2 3" key="1">
    <citation type="submission" date="2014-07" db="EMBL/GenBank/DDBJ databases">
        <title>Draft genome sequence of Thalassospira profundimaris S25-3-2.</title>
        <authorList>
            <person name="Lai Q."/>
            <person name="Shao Z."/>
        </authorList>
    </citation>
    <scope>NUCLEOTIDE SEQUENCE [LARGE SCALE GENOMIC DNA]</scope>
    <source>
        <strain evidence="2 3">S25-3-2</strain>
    </source>
</reference>
<evidence type="ECO:0000313" key="2">
    <source>
        <dbReference type="EMBL" id="RCK39487.1"/>
    </source>
</evidence>
<dbReference type="Proteomes" id="UP000252517">
    <property type="component" value="Unassembled WGS sequence"/>
</dbReference>
<evidence type="ECO:0000313" key="3">
    <source>
        <dbReference type="Proteomes" id="UP000252517"/>
    </source>
</evidence>
<organism evidence="2 3">
    <name type="scientific">Thalassospira profundimaris</name>
    <dbReference type="NCBI Taxonomy" id="502049"/>
    <lineage>
        <taxon>Bacteria</taxon>
        <taxon>Pseudomonadati</taxon>
        <taxon>Pseudomonadota</taxon>
        <taxon>Alphaproteobacteria</taxon>
        <taxon>Rhodospirillales</taxon>
        <taxon>Thalassospiraceae</taxon>
        <taxon>Thalassospira</taxon>
    </lineage>
</organism>
<dbReference type="AlphaFoldDB" id="A0A367WDN2"/>
<feature type="region of interest" description="Disordered" evidence="1">
    <location>
        <begin position="45"/>
        <end position="64"/>
    </location>
</feature>
<accession>A0A367WDN2</accession>
<evidence type="ECO:0000256" key="1">
    <source>
        <dbReference type="SAM" id="MobiDB-lite"/>
    </source>
</evidence>